<keyword evidence="11" id="KW-0472">Membrane</keyword>
<dbReference type="GO" id="GO:0006508">
    <property type="term" value="P:proteolysis"/>
    <property type="evidence" value="ECO:0007669"/>
    <property type="project" value="InterPro"/>
</dbReference>
<feature type="active site" description="Acyl-ester intermediate" evidence="7">
    <location>
        <position position="75"/>
    </location>
</feature>
<comment type="caution">
    <text evidence="13">The sequence shown here is derived from an EMBL/GenBank/DDBJ whole genome shotgun (WGS) entry which is preliminary data.</text>
</comment>
<proteinExistence type="inferred from homology"/>
<accession>A0A133ZX79</accession>
<dbReference type="GO" id="GO:0009252">
    <property type="term" value="P:peptidoglycan biosynthetic process"/>
    <property type="evidence" value="ECO:0007669"/>
    <property type="project" value="UniProtKB-KW"/>
</dbReference>
<dbReference type="PANTHER" id="PTHR21581">
    <property type="entry name" value="D-ALANYL-D-ALANINE CARBOXYPEPTIDASE"/>
    <property type="match status" value="1"/>
</dbReference>
<feature type="active site" description="Proton acceptor" evidence="7">
    <location>
        <position position="78"/>
    </location>
</feature>
<dbReference type="PRINTS" id="PR00725">
    <property type="entry name" value="DADACBPTASE1"/>
</dbReference>
<evidence type="ECO:0000259" key="12">
    <source>
        <dbReference type="Pfam" id="PF00768"/>
    </source>
</evidence>
<keyword evidence="5" id="KW-0573">Peptidoglycan synthesis</keyword>
<feature type="compositionally biased region" description="Polar residues" evidence="10">
    <location>
        <begin position="392"/>
        <end position="409"/>
    </location>
</feature>
<dbReference type="Proteomes" id="UP000070394">
    <property type="component" value="Unassembled WGS sequence"/>
</dbReference>
<dbReference type="AlphaFoldDB" id="A0A133ZX79"/>
<keyword evidence="13" id="KW-0645">Protease</keyword>
<evidence type="ECO:0000256" key="5">
    <source>
        <dbReference type="ARBA" id="ARBA00022984"/>
    </source>
</evidence>
<gene>
    <name evidence="13" type="ORF">HMPREF1866_00814</name>
</gene>
<sequence>MHNIRMNAKIKNLKKLTLILFLTLITILNMPMNAFAYVDWPENVNVLSEGAILMDADSGAVIYGKNMHEHYYPASITKLLTALIVVENCNLDDTVTFSKNAVYNVEPGSSSAGIDAGDTLTVRDCLYAMLLQSANEAANALAEHTAGSIEAFAKMMNDKAASLGCKDSHFANPSGLNNPEHYTSAYDYALISRAAFKNPTVTEIDSATYYNLPPTSRVPTGQTLYSHHSMLRKNSGNYYQNAICGKTGYTTLAGNTLVTYARTDKIGLITVVLNGNKTHYVDTQSLLDFGFANFKNVKLKSSDIGTNFKSNLALIPNFNEYTIEPDDNASITLPNDADVSEVESAMDFEQSEGPTANALCKIDYKYNGRPIGSVDVIAKKNANYEANSNNNTGEVASTATGNSNPTSTANAGTQGFSNVMLSISKKNMIIGGGIAGIILLLIIIISIKVHLAKKKSDLSDRELRIYGLLKNGWSATDCGISEDEAKYIIEKH</sequence>
<evidence type="ECO:0000256" key="4">
    <source>
        <dbReference type="ARBA" id="ARBA00022960"/>
    </source>
</evidence>
<evidence type="ECO:0000256" key="11">
    <source>
        <dbReference type="SAM" id="Phobius"/>
    </source>
</evidence>
<keyword evidence="3" id="KW-0378">Hydrolase</keyword>
<protein>
    <submittedName>
        <fullName evidence="13">Serine-type D-Ala-D-Ala carboxypeptidase</fullName>
    </submittedName>
</protein>
<dbReference type="SUPFAM" id="SSF56601">
    <property type="entry name" value="beta-lactamase/transpeptidase-like"/>
    <property type="match status" value="1"/>
</dbReference>
<organism evidence="13 14">
    <name type="scientific">Lachnoanaerobaculum saburreum</name>
    <dbReference type="NCBI Taxonomy" id="467210"/>
    <lineage>
        <taxon>Bacteria</taxon>
        <taxon>Bacillati</taxon>
        <taxon>Bacillota</taxon>
        <taxon>Clostridia</taxon>
        <taxon>Lachnospirales</taxon>
        <taxon>Lachnospiraceae</taxon>
        <taxon>Lachnoanaerobaculum</taxon>
    </lineage>
</organism>
<evidence type="ECO:0000256" key="7">
    <source>
        <dbReference type="PIRSR" id="PIRSR618044-1"/>
    </source>
</evidence>
<dbReference type="STRING" id="467210.HMPREF1866_00814"/>
<evidence type="ECO:0000256" key="6">
    <source>
        <dbReference type="ARBA" id="ARBA00023316"/>
    </source>
</evidence>
<evidence type="ECO:0000256" key="1">
    <source>
        <dbReference type="ARBA" id="ARBA00007164"/>
    </source>
</evidence>
<keyword evidence="6" id="KW-0961">Cell wall biogenesis/degradation</keyword>
<keyword evidence="11" id="KW-1133">Transmembrane helix</keyword>
<evidence type="ECO:0000256" key="8">
    <source>
        <dbReference type="PIRSR" id="PIRSR618044-2"/>
    </source>
</evidence>
<dbReference type="GO" id="GO:0071555">
    <property type="term" value="P:cell wall organization"/>
    <property type="evidence" value="ECO:0007669"/>
    <property type="project" value="UniProtKB-KW"/>
</dbReference>
<feature type="binding site" evidence="8">
    <location>
        <position position="246"/>
    </location>
    <ligand>
        <name>substrate</name>
    </ligand>
</feature>
<comment type="similarity">
    <text evidence="1 9">Belongs to the peptidase S11 family.</text>
</comment>
<dbReference type="PANTHER" id="PTHR21581:SF33">
    <property type="entry name" value="D-ALANYL-D-ALANINE CARBOXYPEPTIDASE DACB"/>
    <property type="match status" value="1"/>
</dbReference>
<keyword evidence="13" id="KW-0121">Carboxypeptidase</keyword>
<name>A0A133ZX79_9FIRM</name>
<feature type="active site" evidence="7">
    <location>
        <position position="133"/>
    </location>
</feature>
<evidence type="ECO:0000256" key="3">
    <source>
        <dbReference type="ARBA" id="ARBA00022801"/>
    </source>
</evidence>
<dbReference type="GO" id="GO:0009002">
    <property type="term" value="F:serine-type D-Ala-D-Ala carboxypeptidase activity"/>
    <property type="evidence" value="ECO:0007669"/>
    <property type="project" value="InterPro"/>
</dbReference>
<feature type="domain" description="Peptidase S11 D-alanyl-D-alanine carboxypeptidase A N-terminal" evidence="12">
    <location>
        <begin position="45"/>
        <end position="275"/>
    </location>
</feature>
<dbReference type="GO" id="GO:0008360">
    <property type="term" value="P:regulation of cell shape"/>
    <property type="evidence" value="ECO:0007669"/>
    <property type="project" value="UniProtKB-KW"/>
</dbReference>
<evidence type="ECO:0000256" key="10">
    <source>
        <dbReference type="SAM" id="MobiDB-lite"/>
    </source>
</evidence>
<keyword evidence="2" id="KW-0732">Signal</keyword>
<dbReference type="InterPro" id="IPR012338">
    <property type="entry name" value="Beta-lactam/transpept-like"/>
</dbReference>
<dbReference type="Gene3D" id="3.40.710.10">
    <property type="entry name" value="DD-peptidase/beta-lactamase superfamily"/>
    <property type="match status" value="1"/>
</dbReference>
<reference evidence="14" key="1">
    <citation type="submission" date="2016-01" db="EMBL/GenBank/DDBJ databases">
        <authorList>
            <person name="Mitreva M."/>
            <person name="Pepin K.H."/>
            <person name="Mihindukulasuriya K.A."/>
            <person name="Fulton R."/>
            <person name="Fronick C."/>
            <person name="O'Laughlin M."/>
            <person name="Miner T."/>
            <person name="Herter B."/>
            <person name="Rosa B.A."/>
            <person name="Cordes M."/>
            <person name="Tomlinson C."/>
            <person name="Wollam A."/>
            <person name="Palsikar V.B."/>
            <person name="Mardis E.R."/>
            <person name="Wilson R.K."/>
        </authorList>
    </citation>
    <scope>NUCLEOTIDE SEQUENCE [LARGE SCALE GENOMIC DNA]</scope>
    <source>
        <strain evidence="14">DNF00896</strain>
    </source>
</reference>
<dbReference type="Pfam" id="PF00768">
    <property type="entry name" value="Peptidase_S11"/>
    <property type="match status" value="1"/>
</dbReference>
<dbReference type="InterPro" id="IPR001967">
    <property type="entry name" value="Peptidase_S11_N"/>
</dbReference>
<dbReference type="InterPro" id="IPR018044">
    <property type="entry name" value="Peptidase_S11"/>
</dbReference>
<evidence type="ECO:0000313" key="14">
    <source>
        <dbReference type="Proteomes" id="UP000070394"/>
    </source>
</evidence>
<evidence type="ECO:0000313" key="13">
    <source>
        <dbReference type="EMBL" id="KXB60031.1"/>
    </source>
</evidence>
<keyword evidence="4" id="KW-0133">Cell shape</keyword>
<keyword evidence="11" id="KW-0812">Transmembrane</keyword>
<evidence type="ECO:0000256" key="2">
    <source>
        <dbReference type="ARBA" id="ARBA00022729"/>
    </source>
</evidence>
<dbReference type="PATRIC" id="fig|467210.3.peg.803"/>
<dbReference type="EMBL" id="LSDA01000020">
    <property type="protein sequence ID" value="KXB60031.1"/>
    <property type="molecule type" value="Genomic_DNA"/>
</dbReference>
<feature type="transmembrane region" description="Helical" evidence="11">
    <location>
        <begin position="428"/>
        <end position="451"/>
    </location>
</feature>
<evidence type="ECO:0000256" key="9">
    <source>
        <dbReference type="RuleBase" id="RU004016"/>
    </source>
</evidence>
<keyword evidence="14" id="KW-1185">Reference proteome</keyword>
<feature type="region of interest" description="Disordered" evidence="10">
    <location>
        <begin position="388"/>
        <end position="409"/>
    </location>
</feature>